<accession>A0A6J4NL86</accession>
<sequence>APCENPAFTGSPQHGRRTHQPHRHHPERPVRPDRGLTEVSL</sequence>
<feature type="region of interest" description="Disordered" evidence="1">
    <location>
        <begin position="1"/>
        <end position="41"/>
    </location>
</feature>
<reference evidence="2" key="1">
    <citation type="submission" date="2020-02" db="EMBL/GenBank/DDBJ databases">
        <authorList>
            <person name="Meier V. D."/>
        </authorList>
    </citation>
    <scope>NUCLEOTIDE SEQUENCE</scope>
    <source>
        <strain evidence="2">AVDCRST_MAG51</strain>
    </source>
</reference>
<gene>
    <name evidence="2" type="ORF">AVDCRST_MAG51-387</name>
</gene>
<feature type="non-terminal residue" evidence="2">
    <location>
        <position position="1"/>
    </location>
</feature>
<organism evidence="2">
    <name type="scientific">uncultured Ramlibacter sp</name>
    <dbReference type="NCBI Taxonomy" id="260755"/>
    <lineage>
        <taxon>Bacteria</taxon>
        <taxon>Pseudomonadati</taxon>
        <taxon>Pseudomonadota</taxon>
        <taxon>Betaproteobacteria</taxon>
        <taxon>Burkholderiales</taxon>
        <taxon>Comamonadaceae</taxon>
        <taxon>Ramlibacter</taxon>
        <taxon>environmental samples</taxon>
    </lineage>
</organism>
<evidence type="ECO:0000313" key="2">
    <source>
        <dbReference type="EMBL" id="CAA9390929.1"/>
    </source>
</evidence>
<feature type="compositionally biased region" description="Basic residues" evidence="1">
    <location>
        <begin position="14"/>
        <end position="26"/>
    </location>
</feature>
<evidence type="ECO:0000256" key="1">
    <source>
        <dbReference type="SAM" id="MobiDB-lite"/>
    </source>
</evidence>
<dbReference type="AlphaFoldDB" id="A0A6J4NL86"/>
<proteinExistence type="predicted"/>
<feature type="compositionally biased region" description="Basic and acidic residues" evidence="1">
    <location>
        <begin position="27"/>
        <end position="41"/>
    </location>
</feature>
<feature type="non-terminal residue" evidence="2">
    <location>
        <position position="41"/>
    </location>
</feature>
<dbReference type="EMBL" id="CADCUX010000098">
    <property type="protein sequence ID" value="CAA9390929.1"/>
    <property type="molecule type" value="Genomic_DNA"/>
</dbReference>
<name>A0A6J4NL86_9BURK</name>
<protein>
    <submittedName>
        <fullName evidence="2">Uncharacterized protein</fullName>
    </submittedName>
</protein>